<dbReference type="SUPFAM" id="SSF55326">
    <property type="entry name" value="PurM N-terminal domain-like"/>
    <property type="match status" value="1"/>
</dbReference>
<evidence type="ECO:0000256" key="4">
    <source>
        <dbReference type="ARBA" id="ARBA00022840"/>
    </source>
</evidence>
<keyword evidence="5" id="KW-0711">Selenium</keyword>
<dbReference type="PIRSF" id="PIRSF036407">
    <property type="entry name" value="Selenphspht_syn"/>
    <property type="match status" value="1"/>
</dbReference>
<evidence type="ECO:0000256" key="3">
    <source>
        <dbReference type="ARBA" id="ARBA00022777"/>
    </source>
</evidence>
<dbReference type="GO" id="GO:0016260">
    <property type="term" value="P:selenocysteine biosynthetic process"/>
    <property type="evidence" value="ECO:0007669"/>
    <property type="project" value="TreeGrafter"/>
</dbReference>
<feature type="non-terminal residue" evidence="8">
    <location>
        <position position="1"/>
    </location>
</feature>
<protein>
    <recommendedName>
        <fullName evidence="9">PurM-like N-terminal domain-containing protein</fullName>
    </recommendedName>
</protein>
<keyword evidence="3" id="KW-0418">Kinase</keyword>
<evidence type="ECO:0000256" key="2">
    <source>
        <dbReference type="ARBA" id="ARBA00022741"/>
    </source>
</evidence>
<dbReference type="Pfam" id="PF02769">
    <property type="entry name" value="AIRS_C"/>
    <property type="match status" value="1"/>
</dbReference>
<feature type="domain" description="PurM-like C-terminal" evidence="7">
    <location>
        <begin position="148"/>
        <end position="236"/>
    </location>
</feature>
<dbReference type="NCBIfam" id="TIGR00476">
    <property type="entry name" value="selD"/>
    <property type="match status" value="1"/>
</dbReference>
<keyword evidence="1" id="KW-0808">Transferase</keyword>
<dbReference type="InterPro" id="IPR004536">
    <property type="entry name" value="SPS/SelD"/>
</dbReference>
<dbReference type="InterPro" id="IPR016188">
    <property type="entry name" value="PurM-like_N"/>
</dbReference>
<dbReference type="GO" id="GO:0005737">
    <property type="term" value="C:cytoplasm"/>
    <property type="evidence" value="ECO:0007669"/>
    <property type="project" value="TreeGrafter"/>
</dbReference>
<dbReference type="InterPro" id="IPR036921">
    <property type="entry name" value="PurM-like_N_sf"/>
</dbReference>
<evidence type="ECO:0008006" key="9">
    <source>
        <dbReference type="Google" id="ProtNLM"/>
    </source>
</evidence>
<dbReference type="EMBL" id="UINC01104955">
    <property type="protein sequence ID" value="SVC68508.1"/>
    <property type="molecule type" value="Genomic_DNA"/>
</dbReference>
<dbReference type="InterPro" id="IPR036676">
    <property type="entry name" value="PurM-like_C_sf"/>
</dbReference>
<evidence type="ECO:0000256" key="1">
    <source>
        <dbReference type="ARBA" id="ARBA00022679"/>
    </source>
</evidence>
<accession>A0A382P705</accession>
<dbReference type="CDD" id="cd02195">
    <property type="entry name" value="SelD"/>
    <property type="match status" value="1"/>
</dbReference>
<organism evidence="8">
    <name type="scientific">marine metagenome</name>
    <dbReference type="NCBI Taxonomy" id="408172"/>
    <lineage>
        <taxon>unclassified sequences</taxon>
        <taxon>metagenomes</taxon>
        <taxon>ecological metagenomes</taxon>
    </lineage>
</organism>
<feature type="non-terminal residue" evidence="8">
    <location>
        <position position="285"/>
    </location>
</feature>
<proteinExistence type="predicted"/>
<dbReference type="Pfam" id="PF00586">
    <property type="entry name" value="AIRS"/>
    <property type="match status" value="1"/>
</dbReference>
<dbReference type="GO" id="GO:0004756">
    <property type="term" value="F:selenide, water dikinase activity"/>
    <property type="evidence" value="ECO:0007669"/>
    <property type="project" value="TreeGrafter"/>
</dbReference>
<dbReference type="PANTHER" id="PTHR10256:SF0">
    <property type="entry name" value="INACTIVE SELENIDE, WATER DIKINASE-LIKE PROTEIN-RELATED"/>
    <property type="match status" value="1"/>
</dbReference>
<dbReference type="AlphaFoldDB" id="A0A382P705"/>
<dbReference type="PANTHER" id="PTHR10256">
    <property type="entry name" value="SELENIDE, WATER DIKINASE"/>
    <property type="match status" value="1"/>
</dbReference>
<feature type="domain" description="PurM-like N-terminal" evidence="6">
    <location>
        <begin position="29"/>
        <end position="135"/>
    </location>
</feature>
<dbReference type="Gene3D" id="3.90.650.10">
    <property type="entry name" value="PurM-like C-terminal domain"/>
    <property type="match status" value="1"/>
</dbReference>
<name>A0A382P705_9ZZZZ</name>
<evidence type="ECO:0000259" key="7">
    <source>
        <dbReference type="Pfam" id="PF02769"/>
    </source>
</evidence>
<reference evidence="8" key="1">
    <citation type="submission" date="2018-05" db="EMBL/GenBank/DDBJ databases">
        <authorList>
            <person name="Lanie J.A."/>
            <person name="Ng W.-L."/>
            <person name="Kazmierczak K.M."/>
            <person name="Andrzejewski T.M."/>
            <person name="Davidsen T.M."/>
            <person name="Wayne K.J."/>
            <person name="Tettelin H."/>
            <person name="Glass J.I."/>
            <person name="Rusch D."/>
            <person name="Podicherti R."/>
            <person name="Tsui H.-C.T."/>
            <person name="Winkler M.E."/>
        </authorList>
    </citation>
    <scope>NUCLEOTIDE SEQUENCE</scope>
</reference>
<dbReference type="GO" id="GO:0005524">
    <property type="term" value="F:ATP binding"/>
    <property type="evidence" value="ECO:0007669"/>
    <property type="project" value="UniProtKB-KW"/>
</dbReference>
<dbReference type="Gene3D" id="3.30.1330.10">
    <property type="entry name" value="PurM-like, N-terminal domain"/>
    <property type="match status" value="1"/>
</dbReference>
<dbReference type="SUPFAM" id="SSF56042">
    <property type="entry name" value="PurM C-terminal domain-like"/>
    <property type="match status" value="1"/>
</dbReference>
<evidence type="ECO:0000313" key="8">
    <source>
        <dbReference type="EMBL" id="SVC68508.1"/>
    </source>
</evidence>
<evidence type="ECO:0000259" key="6">
    <source>
        <dbReference type="Pfam" id="PF00586"/>
    </source>
</evidence>
<dbReference type="InterPro" id="IPR010918">
    <property type="entry name" value="PurM-like_C_dom"/>
</dbReference>
<keyword evidence="4" id="KW-0067">ATP-binding</keyword>
<sequence>VLGEIVNTLGGEVGKHQAADLIVGLDSPDDAAVMKIDDDKALVFTADFFAPVVDDAYSYGNVAAANALSDIYAMGAVPQMALNLVAWPEEMDPSVIRDVLKGGLDKVMESGAFLAGGHTVKDAEPKFGLAVTGIVHPDRILRKGGAQIGDLIVLTKPLGSGVITTALKESRVRDVHLEACVKVMSKLNSSGMLGATAIYPHVHAATDVTGYGLVGHLHEMAIGAECAINIQSDNLPWISGSHEYSKAGLFSDGAVANKQYYGEFVTYAKELAGWKVELLFDPQTS</sequence>
<keyword evidence="2" id="KW-0547">Nucleotide-binding</keyword>
<gene>
    <name evidence="8" type="ORF">METZ01_LOCUS321362</name>
</gene>
<evidence type="ECO:0000256" key="5">
    <source>
        <dbReference type="ARBA" id="ARBA00023266"/>
    </source>
</evidence>